<feature type="compositionally biased region" description="Low complexity" evidence="1">
    <location>
        <begin position="441"/>
        <end position="461"/>
    </location>
</feature>
<feature type="region of interest" description="Disordered" evidence="1">
    <location>
        <begin position="781"/>
        <end position="813"/>
    </location>
</feature>
<organism evidence="2 3">
    <name type="scientific">Lithohypha guttulata</name>
    <dbReference type="NCBI Taxonomy" id="1690604"/>
    <lineage>
        <taxon>Eukaryota</taxon>
        <taxon>Fungi</taxon>
        <taxon>Dikarya</taxon>
        <taxon>Ascomycota</taxon>
        <taxon>Pezizomycotina</taxon>
        <taxon>Eurotiomycetes</taxon>
        <taxon>Chaetothyriomycetidae</taxon>
        <taxon>Chaetothyriales</taxon>
        <taxon>Trichomeriaceae</taxon>
        <taxon>Lithohypha</taxon>
    </lineage>
</organism>
<feature type="compositionally biased region" description="Acidic residues" evidence="1">
    <location>
        <begin position="796"/>
        <end position="813"/>
    </location>
</feature>
<keyword evidence="3" id="KW-1185">Reference proteome</keyword>
<sequence>MSMPSLPRFVTDADDKNWLHQEYNNWIDVAAGEDPRLKGQPYDYDDPGFIALINLQEARVPLAPSIIYQKEPSKYQSWGQWYYQGLLLAIREGRVSLNTDRIRTYIDCGVYFRSQAQRDLLEGEGHVWPSDRPVNPAVNRIGYDHKLFASNPRVNPEPEPTPKRDSTRAMARIEFTTTPETGWGRDPTVQYTLANNRQLWDTKDTNMDAPSAEDITTFEQKKDFPDWMRVFLFAHVSEENLTDESWNPIPYRLLDDTTMLIAMILCTNHSLRGQLWPWNFDKGGAPRTTREKHGWAAIAVEGSPVATEDGQTRWNVKTFSWFVWERYFVLGGSDLPRTTVNTRQGGRDAERKKSRSEPSRLSYGMEVVEKSLGKRKSTDEQPFLKVYFGRDGTVASTHPGRYLDVLQKHAPVNLAEATEVEQPSKRASKRISSPNAKEAEQPSSTPVQPSTVTPSQQTTHTPSERGSHRGGSRGGASSARGGQPGTPRGGSGSHYPRRRKADPLVLDAPSEDDIDDSDDDSPPPPSAKRPAPANSGETSTPKRPRLAGTSSTIVSQAAVKSTSPSKPAGQEKPQADETLEEMILRDQPRGTAKIMEDTSTRNRRLVSYFKNWNAHHPAERDGPSLGKYTPAMANALRKVTLTPWGKATGEPSSPVVRQQATYREKANEEVAALNADIERLNELTTEYDQIVRSVKQRSLTMLTSRVYHQPLHNYLYTACQVVEHLREHGEYQHSRKLAQGVAGVLENVPDVAAVPNVEETPGLDTILNGFRAGAFPLALPTMTPTERAPGGSVIDLGEESVEDADDGDDFVGY</sequence>
<dbReference type="Proteomes" id="UP001345013">
    <property type="component" value="Unassembled WGS sequence"/>
</dbReference>
<feature type="compositionally biased region" description="Basic and acidic residues" evidence="1">
    <location>
        <begin position="367"/>
        <end position="376"/>
    </location>
</feature>
<comment type="caution">
    <text evidence="2">The sequence shown here is derived from an EMBL/GenBank/DDBJ whole genome shotgun (WGS) entry which is preliminary data.</text>
</comment>
<evidence type="ECO:0000256" key="1">
    <source>
        <dbReference type="SAM" id="MobiDB-lite"/>
    </source>
</evidence>
<evidence type="ECO:0000313" key="3">
    <source>
        <dbReference type="Proteomes" id="UP001345013"/>
    </source>
</evidence>
<name>A0ABR0KLY6_9EURO</name>
<evidence type="ECO:0000313" key="2">
    <source>
        <dbReference type="EMBL" id="KAK5100125.1"/>
    </source>
</evidence>
<feature type="compositionally biased region" description="Polar residues" evidence="1">
    <location>
        <begin position="548"/>
        <end position="565"/>
    </location>
</feature>
<feature type="region of interest" description="Disordered" evidence="1">
    <location>
        <begin position="338"/>
        <end position="376"/>
    </location>
</feature>
<accession>A0ABR0KLY6</accession>
<feature type="compositionally biased region" description="Basic and acidic residues" evidence="1">
    <location>
        <begin position="345"/>
        <end position="358"/>
    </location>
</feature>
<reference evidence="2 3" key="1">
    <citation type="submission" date="2023-08" db="EMBL/GenBank/DDBJ databases">
        <title>Black Yeasts Isolated from many extreme environments.</title>
        <authorList>
            <person name="Coleine C."/>
            <person name="Stajich J.E."/>
            <person name="Selbmann L."/>
        </authorList>
    </citation>
    <scope>NUCLEOTIDE SEQUENCE [LARGE SCALE GENOMIC DNA]</scope>
    <source>
        <strain evidence="2 3">CCFEE 5885</strain>
    </source>
</reference>
<feature type="compositionally biased region" description="Acidic residues" evidence="1">
    <location>
        <begin position="509"/>
        <end position="521"/>
    </location>
</feature>
<proteinExistence type="predicted"/>
<feature type="compositionally biased region" description="Gly residues" evidence="1">
    <location>
        <begin position="482"/>
        <end position="492"/>
    </location>
</feature>
<feature type="region of interest" description="Disordered" evidence="1">
    <location>
        <begin position="415"/>
        <end position="577"/>
    </location>
</feature>
<protein>
    <submittedName>
        <fullName evidence="2">Uncharacterized protein</fullName>
    </submittedName>
</protein>
<gene>
    <name evidence="2" type="ORF">LTR24_001190</name>
</gene>
<dbReference type="EMBL" id="JAVRRG010000008">
    <property type="protein sequence ID" value="KAK5100125.1"/>
    <property type="molecule type" value="Genomic_DNA"/>
</dbReference>